<reference evidence="2 3" key="1">
    <citation type="journal article" date="2023" name="G3 (Bethesda)">
        <title>A chromosome-level genome assembly of Zasmidium syzygii isolated from banana leaves.</title>
        <authorList>
            <person name="van Westerhoven A.C."/>
            <person name="Mehrabi R."/>
            <person name="Talebi R."/>
            <person name="Steentjes M.B.F."/>
            <person name="Corcolon B."/>
            <person name="Chong P.A."/>
            <person name="Kema G.H.J."/>
            <person name="Seidl M.F."/>
        </authorList>
    </citation>
    <scope>NUCLEOTIDE SEQUENCE [LARGE SCALE GENOMIC DNA]</scope>
    <source>
        <strain evidence="2 3">P124</strain>
    </source>
</reference>
<keyword evidence="1" id="KW-0732">Signal</keyword>
<name>A0ABR0ENK1_ZASCE</name>
<dbReference type="Proteomes" id="UP001305779">
    <property type="component" value="Unassembled WGS sequence"/>
</dbReference>
<proteinExistence type="predicted"/>
<feature type="chain" id="PRO_5046183697" evidence="1">
    <location>
        <begin position="19"/>
        <end position="432"/>
    </location>
</feature>
<evidence type="ECO:0000313" key="3">
    <source>
        <dbReference type="Proteomes" id="UP001305779"/>
    </source>
</evidence>
<dbReference type="EMBL" id="JAXOVC010000004">
    <property type="protein sequence ID" value="KAK4503169.1"/>
    <property type="molecule type" value="Genomic_DNA"/>
</dbReference>
<keyword evidence="3" id="KW-1185">Reference proteome</keyword>
<gene>
    <name evidence="2" type="ORF">PRZ48_006597</name>
</gene>
<evidence type="ECO:0000313" key="2">
    <source>
        <dbReference type="EMBL" id="KAK4503169.1"/>
    </source>
</evidence>
<feature type="signal peptide" evidence="1">
    <location>
        <begin position="1"/>
        <end position="18"/>
    </location>
</feature>
<organism evidence="2 3">
    <name type="scientific">Zasmidium cellare</name>
    <name type="common">Wine cellar mold</name>
    <name type="synonym">Racodium cellare</name>
    <dbReference type="NCBI Taxonomy" id="395010"/>
    <lineage>
        <taxon>Eukaryota</taxon>
        <taxon>Fungi</taxon>
        <taxon>Dikarya</taxon>
        <taxon>Ascomycota</taxon>
        <taxon>Pezizomycotina</taxon>
        <taxon>Dothideomycetes</taxon>
        <taxon>Dothideomycetidae</taxon>
        <taxon>Mycosphaerellales</taxon>
        <taxon>Mycosphaerellaceae</taxon>
        <taxon>Zasmidium</taxon>
    </lineage>
</organism>
<evidence type="ECO:0000256" key="1">
    <source>
        <dbReference type="SAM" id="SignalP"/>
    </source>
</evidence>
<comment type="caution">
    <text evidence="2">The sequence shown here is derived from an EMBL/GenBank/DDBJ whole genome shotgun (WGS) entry which is preliminary data.</text>
</comment>
<protein>
    <submittedName>
        <fullName evidence="2">Uncharacterized protein</fullName>
    </submittedName>
</protein>
<accession>A0ABR0ENK1</accession>
<sequence length="432" mass="47594">MISSISLALLGLSITANALPQVLDLSKACTHSFNSEQDAYTAWIESGAGIVLKSQDSMPETRPNWVVNMDAFIRGDDDTGMTNMDCGSIDGNCQPLLDCKKYKEKNLGSHYYVMRAIQGAHSLANYMREGLQDSAIESSLSIGSLIEYWKPEDSADKTMFSYLSAAFSMASGATAADPRVSGFMGFMSGVTAAASQALDSDGEDYRGSMEDVVLRMFSSSRDAIKNTLHAAMVADNADEVKKYLPEGSLAGFFGEGRYLFNDVSAVGQPVIDGMFKRMKQALVNVILRQTDHRVLVDDYIRDAGDCTYPGAWWSDSTSTCYYLIEKVGTSHHMCLSGDADSCDWKPLTDDQKQNIESYGVDLGDLYKNACQCAYQSQNSQTSPDPKAIPTDGSLPQCFYSITCRVGTPWDFSWDHSEVIEWYEIDEKRVPYS</sequence>